<protein>
    <recommendedName>
        <fullName evidence="4">EGF-like domain-containing protein</fullName>
    </recommendedName>
</protein>
<dbReference type="SUPFAM" id="SSF57184">
    <property type="entry name" value="Growth factor receptor domain"/>
    <property type="match status" value="1"/>
</dbReference>
<name>A0AAV2RVS8_MEGNR</name>
<keyword evidence="6" id="KW-1185">Reference proteome</keyword>
<dbReference type="GO" id="GO:0005509">
    <property type="term" value="F:calcium ion binding"/>
    <property type="evidence" value="ECO:0007669"/>
    <property type="project" value="InterPro"/>
</dbReference>
<accession>A0AAV2RVS8</accession>
<evidence type="ECO:0000256" key="1">
    <source>
        <dbReference type="ARBA" id="ARBA00023157"/>
    </source>
</evidence>
<feature type="domain" description="EGF-like" evidence="4">
    <location>
        <begin position="116"/>
        <end position="154"/>
    </location>
</feature>
<feature type="region of interest" description="Disordered" evidence="3">
    <location>
        <begin position="59"/>
        <end position="83"/>
    </location>
</feature>
<keyword evidence="2" id="KW-0245">EGF-like domain</keyword>
<dbReference type="PROSITE" id="PS50026">
    <property type="entry name" value="EGF_3"/>
    <property type="match status" value="2"/>
</dbReference>
<feature type="domain" description="EGF-like" evidence="4">
    <location>
        <begin position="7"/>
        <end position="45"/>
    </location>
</feature>
<keyword evidence="1" id="KW-1015">Disulfide bond</keyword>
<evidence type="ECO:0000259" key="4">
    <source>
        <dbReference type="PROSITE" id="PS50026"/>
    </source>
</evidence>
<dbReference type="EMBL" id="CAXKWB010035895">
    <property type="protein sequence ID" value="CAL4147453.1"/>
    <property type="molecule type" value="Genomic_DNA"/>
</dbReference>
<evidence type="ECO:0000256" key="2">
    <source>
        <dbReference type="PROSITE-ProRule" id="PRU00076"/>
    </source>
</evidence>
<organism evidence="5 6">
    <name type="scientific">Meganyctiphanes norvegica</name>
    <name type="common">Northern krill</name>
    <name type="synonym">Thysanopoda norvegica</name>
    <dbReference type="NCBI Taxonomy" id="48144"/>
    <lineage>
        <taxon>Eukaryota</taxon>
        <taxon>Metazoa</taxon>
        <taxon>Ecdysozoa</taxon>
        <taxon>Arthropoda</taxon>
        <taxon>Crustacea</taxon>
        <taxon>Multicrustacea</taxon>
        <taxon>Malacostraca</taxon>
        <taxon>Eumalacostraca</taxon>
        <taxon>Eucarida</taxon>
        <taxon>Euphausiacea</taxon>
        <taxon>Euphausiidae</taxon>
        <taxon>Meganyctiphanes</taxon>
    </lineage>
</organism>
<comment type="caution">
    <text evidence="5">The sequence shown here is derived from an EMBL/GenBank/DDBJ whole genome shotgun (WGS) entry which is preliminary data.</text>
</comment>
<dbReference type="InterPro" id="IPR009030">
    <property type="entry name" value="Growth_fac_rcpt_cys_sf"/>
</dbReference>
<dbReference type="SMART" id="SM00181">
    <property type="entry name" value="EGF"/>
    <property type="match status" value="3"/>
</dbReference>
<evidence type="ECO:0000313" key="6">
    <source>
        <dbReference type="Proteomes" id="UP001497623"/>
    </source>
</evidence>
<evidence type="ECO:0000256" key="3">
    <source>
        <dbReference type="SAM" id="MobiDB-lite"/>
    </source>
</evidence>
<dbReference type="InterPro" id="IPR000742">
    <property type="entry name" value="EGF"/>
</dbReference>
<feature type="non-terminal residue" evidence="5">
    <location>
        <position position="1"/>
    </location>
</feature>
<sequence>APQPDDAVNPCDGSHCGPNSRCQATGKTFNCYCLPGFTGLPPNCTCIGDKCRVPAPPAAPADTSDSLIPEPKSHAPANPVPDSPHVHPDSTNYYCYPPNCELASSEEVPVTVLPDGVDPCDANLCGPYAICASQVGAFNCTCAPGYFGFPPKCQPECVSHDDCPETLACDDRRCHDPCTGNYGDNAVCQVKNHIPKCSCTQLLTGDPHISCNPQGTATGRSEEEHTEEFIEGTDYTTEIAGVTIVFPIEENDYTTEIAGVPIVFPVEGTDYTTEIAGIPIVFPVEDTEYTTEIADIPINLPVEDTEYTTEIADIPINVPIEGNNSIVVTTSPEE</sequence>
<dbReference type="Proteomes" id="UP001497623">
    <property type="component" value="Unassembled WGS sequence"/>
</dbReference>
<comment type="caution">
    <text evidence="2">Lacks conserved residue(s) required for the propagation of feature annotation.</text>
</comment>
<evidence type="ECO:0000313" key="5">
    <source>
        <dbReference type="EMBL" id="CAL4147453.1"/>
    </source>
</evidence>
<dbReference type="Gene3D" id="2.10.25.10">
    <property type="entry name" value="Laminin"/>
    <property type="match status" value="1"/>
</dbReference>
<reference evidence="5 6" key="1">
    <citation type="submission" date="2024-05" db="EMBL/GenBank/DDBJ databases">
        <authorList>
            <person name="Wallberg A."/>
        </authorList>
    </citation>
    <scope>NUCLEOTIDE SEQUENCE [LARGE SCALE GENOMIC DNA]</scope>
</reference>
<dbReference type="InterPro" id="IPR001881">
    <property type="entry name" value="EGF-like_Ca-bd_dom"/>
</dbReference>
<proteinExistence type="predicted"/>
<dbReference type="SMART" id="SM00179">
    <property type="entry name" value="EGF_CA"/>
    <property type="match status" value="2"/>
</dbReference>
<dbReference type="PROSITE" id="PS01186">
    <property type="entry name" value="EGF_2"/>
    <property type="match status" value="1"/>
</dbReference>
<dbReference type="AlphaFoldDB" id="A0AAV2RVS8"/>
<dbReference type="PANTHER" id="PTHR22963">
    <property type="entry name" value="ENDOGLIN-RELATED"/>
    <property type="match status" value="1"/>
</dbReference>
<gene>
    <name evidence="5" type="ORF">MNOR_LOCUS30035</name>
</gene>
<dbReference type="PANTHER" id="PTHR22963:SF39">
    <property type="entry name" value="DUMPY"/>
    <property type="match status" value="1"/>
</dbReference>